<sequence>MAIFILGAAAIATFFERVFIILATSFGGAYMFMFGVDQFAQVGYREMIVIFNFTGQGLTYHPNVYVYVMLGTSLYLASLGILWEFWHHETPVLMDRQAVFRIYGRPFGKRPKKLIGQKVHHHLKTKSDRWSIDDVLDCIDEVDQPVPVQSPISGNQPTEPQSGEGAKEHTPTTPLDGSGVPAESAPMEDIDYTLHGEKGNGSAVTIAIPSEGSGSGKQTEHKEQSETTSAEHNEHSETTYSGNHSSTGQVPESNATPSTHPAEPYHPLFSPRLGERTVEMINLVAGDTSPGNTIPGELHSRNRRVITTASPHTIWPASSSTLNVPSTVCHFVVESLHILDASESSQGSHGSERPESIHDLQEPPEAGGSARGTA</sequence>
<dbReference type="Proteomes" id="UP000703661">
    <property type="component" value="Unassembled WGS sequence"/>
</dbReference>
<evidence type="ECO:0000259" key="7">
    <source>
        <dbReference type="Pfam" id="PF13886"/>
    </source>
</evidence>
<dbReference type="Pfam" id="PF13886">
    <property type="entry name" value="TM7S3_TM198"/>
    <property type="match status" value="1"/>
</dbReference>
<protein>
    <recommendedName>
        <fullName evidence="7">TM7S3/TM198-like domain-containing protein</fullName>
    </recommendedName>
</protein>
<evidence type="ECO:0000256" key="1">
    <source>
        <dbReference type="ARBA" id="ARBA00004141"/>
    </source>
</evidence>
<gene>
    <name evidence="8" type="ORF">BGZ80_001209</name>
</gene>
<accession>A0A9P6MR41</accession>
<name>A0A9P6MR41_9FUNG</name>
<keyword evidence="9" id="KW-1185">Reference proteome</keyword>
<feature type="compositionally biased region" description="Basic and acidic residues" evidence="5">
    <location>
        <begin position="350"/>
        <end position="361"/>
    </location>
</feature>
<proteinExistence type="predicted"/>
<evidence type="ECO:0000256" key="4">
    <source>
        <dbReference type="ARBA" id="ARBA00023136"/>
    </source>
</evidence>
<comment type="caution">
    <text evidence="8">The sequence shown here is derived from an EMBL/GenBank/DDBJ whole genome shotgun (WGS) entry which is preliminary data.</text>
</comment>
<feature type="transmembrane region" description="Helical" evidence="6">
    <location>
        <begin position="64"/>
        <end position="86"/>
    </location>
</feature>
<feature type="compositionally biased region" description="Polar residues" evidence="5">
    <location>
        <begin position="150"/>
        <end position="161"/>
    </location>
</feature>
<keyword evidence="4 6" id="KW-0472">Membrane</keyword>
<dbReference type="GO" id="GO:0016020">
    <property type="term" value="C:membrane"/>
    <property type="evidence" value="ECO:0007669"/>
    <property type="project" value="UniProtKB-SubCell"/>
</dbReference>
<evidence type="ECO:0000256" key="6">
    <source>
        <dbReference type="SAM" id="Phobius"/>
    </source>
</evidence>
<evidence type="ECO:0000256" key="2">
    <source>
        <dbReference type="ARBA" id="ARBA00022692"/>
    </source>
</evidence>
<evidence type="ECO:0000313" key="9">
    <source>
        <dbReference type="Proteomes" id="UP000703661"/>
    </source>
</evidence>
<dbReference type="EMBL" id="JAAAID010001271">
    <property type="protein sequence ID" value="KAG0010757.1"/>
    <property type="molecule type" value="Genomic_DNA"/>
</dbReference>
<reference evidence="8" key="1">
    <citation type="journal article" date="2020" name="Fungal Divers.">
        <title>Resolving the Mortierellaceae phylogeny through synthesis of multi-gene phylogenetics and phylogenomics.</title>
        <authorList>
            <person name="Vandepol N."/>
            <person name="Liber J."/>
            <person name="Desiro A."/>
            <person name="Na H."/>
            <person name="Kennedy M."/>
            <person name="Barry K."/>
            <person name="Grigoriev I.V."/>
            <person name="Miller A.N."/>
            <person name="O'Donnell K."/>
            <person name="Stajich J.E."/>
            <person name="Bonito G."/>
        </authorList>
    </citation>
    <scope>NUCLEOTIDE SEQUENCE</scope>
    <source>
        <strain evidence="8">NRRL 2769</strain>
    </source>
</reference>
<keyword evidence="2 6" id="KW-0812">Transmembrane</keyword>
<evidence type="ECO:0000256" key="3">
    <source>
        <dbReference type="ARBA" id="ARBA00022989"/>
    </source>
</evidence>
<dbReference type="InterPro" id="IPR025256">
    <property type="entry name" value="TM7S3/TM198-like_dom"/>
</dbReference>
<evidence type="ECO:0000256" key="5">
    <source>
        <dbReference type="SAM" id="MobiDB-lite"/>
    </source>
</evidence>
<feature type="compositionally biased region" description="Basic and acidic residues" evidence="5">
    <location>
        <begin position="218"/>
        <end position="237"/>
    </location>
</feature>
<organism evidence="8 9">
    <name type="scientific">Entomortierella chlamydospora</name>
    <dbReference type="NCBI Taxonomy" id="101097"/>
    <lineage>
        <taxon>Eukaryota</taxon>
        <taxon>Fungi</taxon>
        <taxon>Fungi incertae sedis</taxon>
        <taxon>Mucoromycota</taxon>
        <taxon>Mortierellomycotina</taxon>
        <taxon>Mortierellomycetes</taxon>
        <taxon>Mortierellales</taxon>
        <taxon>Mortierellaceae</taxon>
        <taxon>Entomortierella</taxon>
    </lineage>
</organism>
<keyword evidence="3 6" id="KW-1133">Transmembrane helix</keyword>
<feature type="region of interest" description="Disordered" evidence="5">
    <location>
        <begin position="145"/>
        <end position="270"/>
    </location>
</feature>
<dbReference type="AlphaFoldDB" id="A0A9P6MR41"/>
<feature type="domain" description="TM7S3/TM198-like" evidence="7">
    <location>
        <begin position="2"/>
        <end position="83"/>
    </location>
</feature>
<evidence type="ECO:0000313" key="8">
    <source>
        <dbReference type="EMBL" id="KAG0010757.1"/>
    </source>
</evidence>
<feature type="compositionally biased region" description="Polar residues" evidence="5">
    <location>
        <begin position="238"/>
        <end position="259"/>
    </location>
</feature>
<feature type="region of interest" description="Disordered" evidence="5">
    <location>
        <begin position="342"/>
        <end position="374"/>
    </location>
</feature>
<comment type="subcellular location">
    <subcellularLocation>
        <location evidence="1">Membrane</location>
        <topology evidence="1">Multi-pass membrane protein</topology>
    </subcellularLocation>
</comment>